<dbReference type="RefSeq" id="YP_009951558.1">
    <property type="nucleotide sequence ID" value="NC_051602.1"/>
</dbReference>
<proteinExistence type="predicted"/>
<name>A0A1X9SHB1_9CAUD</name>
<organism evidence="1 2">
    <name type="scientific">Mycobacterium phage Shandong1</name>
    <dbReference type="NCBI Taxonomy" id="1983447"/>
    <lineage>
        <taxon>Viruses</taxon>
        <taxon>Duplodnaviria</taxon>
        <taxon>Heunggongvirae</taxon>
        <taxon>Uroviricota</taxon>
        <taxon>Caudoviricetes</taxon>
        <taxon>Weiservirinae</taxon>
        <taxon>Unicornvirus</taxon>
        <taxon>Unicornvirus shandong1</taxon>
    </lineage>
</organism>
<keyword evidence="2" id="KW-1185">Reference proteome</keyword>
<dbReference type="EMBL" id="KY945355">
    <property type="protein sequence ID" value="ARQ95525.1"/>
    <property type="molecule type" value="Genomic_DNA"/>
</dbReference>
<evidence type="ECO:0000313" key="2">
    <source>
        <dbReference type="Proteomes" id="UP000226045"/>
    </source>
</evidence>
<evidence type="ECO:0000313" key="1">
    <source>
        <dbReference type="EMBL" id="ARQ95525.1"/>
    </source>
</evidence>
<accession>A0A1X9SHB1</accession>
<protein>
    <submittedName>
        <fullName evidence="1">Uncharacterized protein</fullName>
    </submittedName>
</protein>
<sequence>MGQHAFTEPINADAVVAAKALDSKGATLDLAEVDGEVPEGFQPLGTIAPGELVVLPDVDDDALRPWGGEQVRTLQAHQQMTFPLTPLLPWQAAVFEALFGKMTPAEPTPREALVDLWDALRALVLVVAVAVRERVEDVYDAVLDGVEGAWYSLRDHVTDRWYVLTIWQYRRKLVGPLVRFWDADYTHLATMPRRRETWREWAVRQAQLPRRVWRG</sequence>
<reference evidence="1 2" key="1">
    <citation type="submission" date="2017-04" db="EMBL/GenBank/DDBJ databases">
        <title>The genome sequence of mycobacteriophage Shandong1.</title>
        <authorList>
            <person name="Fan X."/>
            <person name="Zhao Z."/>
            <person name="Zhao K."/>
            <person name="Song S."/>
            <person name="Li J."/>
            <person name="Xie J."/>
        </authorList>
    </citation>
    <scope>NUCLEOTIDE SEQUENCE [LARGE SCALE GENOMIC DNA]</scope>
</reference>
<dbReference type="GeneID" id="60322996"/>
<dbReference type="KEGG" id="vg:60322996"/>
<dbReference type="Proteomes" id="UP000226045">
    <property type="component" value="Segment"/>
</dbReference>